<keyword evidence="1" id="KW-1133">Transmembrane helix</keyword>
<reference evidence="2 3" key="1">
    <citation type="submission" date="2012-02" db="EMBL/GenBank/DDBJ databases">
        <title>Complete sequence of chromosome of Singulisphaera acidiphila DSM 18658.</title>
        <authorList>
            <consortium name="US DOE Joint Genome Institute (JGI-PGF)"/>
            <person name="Lucas S."/>
            <person name="Copeland A."/>
            <person name="Lapidus A."/>
            <person name="Glavina del Rio T."/>
            <person name="Dalin E."/>
            <person name="Tice H."/>
            <person name="Bruce D."/>
            <person name="Goodwin L."/>
            <person name="Pitluck S."/>
            <person name="Peters L."/>
            <person name="Ovchinnikova G."/>
            <person name="Chertkov O."/>
            <person name="Kyrpides N."/>
            <person name="Mavromatis K."/>
            <person name="Ivanova N."/>
            <person name="Brettin T."/>
            <person name="Detter J.C."/>
            <person name="Han C."/>
            <person name="Larimer F."/>
            <person name="Land M."/>
            <person name="Hauser L."/>
            <person name="Markowitz V."/>
            <person name="Cheng J.-F."/>
            <person name="Hugenholtz P."/>
            <person name="Woyke T."/>
            <person name="Wu D."/>
            <person name="Tindall B."/>
            <person name="Pomrenke H."/>
            <person name="Brambilla E."/>
            <person name="Klenk H.-P."/>
            <person name="Eisen J.A."/>
        </authorList>
    </citation>
    <scope>NUCLEOTIDE SEQUENCE [LARGE SCALE GENOMIC DNA]</scope>
    <source>
        <strain evidence="3">ATCC BAA-1392 / DSM 18658 / VKM B-2454 / MOB10</strain>
    </source>
</reference>
<evidence type="ECO:0000256" key="1">
    <source>
        <dbReference type="SAM" id="Phobius"/>
    </source>
</evidence>
<feature type="transmembrane region" description="Helical" evidence="1">
    <location>
        <begin position="113"/>
        <end position="136"/>
    </location>
</feature>
<feature type="transmembrane region" description="Helical" evidence="1">
    <location>
        <begin position="76"/>
        <end position="101"/>
    </location>
</feature>
<protein>
    <submittedName>
        <fullName evidence="2">Uncharacterized protein</fullName>
    </submittedName>
</protein>
<proteinExistence type="predicted"/>
<accession>L0DS01</accession>
<keyword evidence="3" id="KW-1185">Reference proteome</keyword>
<evidence type="ECO:0000313" key="2">
    <source>
        <dbReference type="EMBL" id="AGA31176.1"/>
    </source>
</evidence>
<sequence length="169" mass="18172">MRNMLLEKVEYKVDETRLGVWRRFVYPDGQLFEEFVSYQRVLGLPLIHYTRGKCPETGKRIVATGVLAIGRMARGVVAIGQASLGIIAVGQLAVGLLVGFGQATTGMLAVGQLAIGGIFGLGQLATGTVAIGQFAIGRYVLAQIGLGEYVWDMRAASPVAQQFFRSLLP</sequence>
<dbReference type="STRING" id="886293.Sinac_7122"/>
<evidence type="ECO:0000313" key="3">
    <source>
        <dbReference type="Proteomes" id="UP000010798"/>
    </source>
</evidence>
<dbReference type="EMBL" id="CP003364">
    <property type="protein sequence ID" value="AGA31176.1"/>
    <property type="molecule type" value="Genomic_DNA"/>
</dbReference>
<keyword evidence="1" id="KW-0812">Transmembrane</keyword>
<dbReference type="AlphaFoldDB" id="L0DS01"/>
<gene>
    <name evidence="2" type="ordered locus">Sinac_7122</name>
</gene>
<dbReference type="RefSeq" id="WP_015250248.1">
    <property type="nucleotide sequence ID" value="NC_019892.1"/>
</dbReference>
<dbReference type="OrthoDB" id="283734at2"/>
<dbReference type="eggNOG" id="COG1476">
    <property type="taxonomic scope" value="Bacteria"/>
</dbReference>
<organism evidence="2 3">
    <name type="scientific">Singulisphaera acidiphila (strain ATCC BAA-1392 / DSM 18658 / VKM B-2454 / MOB10)</name>
    <dbReference type="NCBI Taxonomy" id="886293"/>
    <lineage>
        <taxon>Bacteria</taxon>
        <taxon>Pseudomonadati</taxon>
        <taxon>Planctomycetota</taxon>
        <taxon>Planctomycetia</taxon>
        <taxon>Isosphaerales</taxon>
        <taxon>Isosphaeraceae</taxon>
        <taxon>Singulisphaera</taxon>
    </lineage>
</organism>
<dbReference type="Proteomes" id="UP000010798">
    <property type="component" value="Chromosome"/>
</dbReference>
<dbReference type="HOGENOM" id="CLU_1577459_0_0_0"/>
<name>L0DS01_SINAD</name>
<dbReference type="KEGG" id="saci:Sinac_7122"/>
<keyword evidence="1" id="KW-0472">Membrane</keyword>